<evidence type="ECO:0000256" key="1">
    <source>
        <dbReference type="SAM" id="MobiDB-lite"/>
    </source>
</evidence>
<dbReference type="AlphaFoldDB" id="A0A395RMD7"/>
<evidence type="ECO:0000256" key="2">
    <source>
        <dbReference type="SAM" id="Phobius"/>
    </source>
</evidence>
<evidence type="ECO:0000313" key="4">
    <source>
        <dbReference type="Proteomes" id="UP000266234"/>
    </source>
</evidence>
<sequence length="213" mass="23082">MQITRSFTTLLRVPTEVPQQVDVDNNPHVERSLPGWVQDIFSGKKSHDAPAKQPPKTPAKPKTPHRVPTHNTHKHFFGGSDADSAPADPALPDSTVVEGSSSGLQTWHFIAIGIFFVVMIGLVIFKFIGGKITTMGSTFEGPSPPSSPHPGHSAPAPAPEPEAPAEEVQEPEIGPYYGGERRGNVRVMPPGYRPPGLPDHIRTPDVYFYVDSD</sequence>
<keyword evidence="2" id="KW-0812">Transmembrane</keyword>
<organism evidence="3 4">
    <name type="scientific">Fusarium longipes</name>
    <dbReference type="NCBI Taxonomy" id="694270"/>
    <lineage>
        <taxon>Eukaryota</taxon>
        <taxon>Fungi</taxon>
        <taxon>Dikarya</taxon>
        <taxon>Ascomycota</taxon>
        <taxon>Pezizomycotina</taxon>
        <taxon>Sordariomycetes</taxon>
        <taxon>Hypocreomycetidae</taxon>
        <taxon>Hypocreales</taxon>
        <taxon>Nectriaceae</taxon>
        <taxon>Fusarium</taxon>
    </lineage>
</organism>
<keyword evidence="2" id="KW-0472">Membrane</keyword>
<proteinExistence type="predicted"/>
<comment type="caution">
    <text evidence="3">The sequence shown here is derived from an EMBL/GenBank/DDBJ whole genome shotgun (WGS) entry which is preliminary data.</text>
</comment>
<evidence type="ECO:0000313" key="3">
    <source>
        <dbReference type="EMBL" id="RGP61287.1"/>
    </source>
</evidence>
<feature type="region of interest" description="Disordered" evidence="1">
    <location>
        <begin position="43"/>
        <end position="98"/>
    </location>
</feature>
<gene>
    <name evidence="3" type="ORF">FLONG3_10596</name>
</gene>
<name>A0A395RMD7_9HYPO</name>
<feature type="compositionally biased region" description="Low complexity" evidence="1">
    <location>
        <begin position="80"/>
        <end position="94"/>
    </location>
</feature>
<feature type="region of interest" description="Disordered" evidence="1">
    <location>
        <begin position="138"/>
        <end position="203"/>
    </location>
</feature>
<dbReference type="Proteomes" id="UP000266234">
    <property type="component" value="Unassembled WGS sequence"/>
</dbReference>
<feature type="transmembrane region" description="Helical" evidence="2">
    <location>
        <begin position="107"/>
        <end position="128"/>
    </location>
</feature>
<dbReference type="EMBL" id="PXOG01000316">
    <property type="protein sequence ID" value="RGP61287.1"/>
    <property type="molecule type" value="Genomic_DNA"/>
</dbReference>
<reference evidence="3 4" key="1">
    <citation type="journal article" date="2018" name="PLoS Pathog.">
        <title>Evolution of structural diversity of trichothecenes, a family of toxins produced by plant pathogenic and entomopathogenic fungi.</title>
        <authorList>
            <person name="Proctor R.H."/>
            <person name="McCormick S.P."/>
            <person name="Kim H.S."/>
            <person name="Cardoza R.E."/>
            <person name="Stanley A.M."/>
            <person name="Lindo L."/>
            <person name="Kelly A."/>
            <person name="Brown D.W."/>
            <person name="Lee T."/>
            <person name="Vaughan M.M."/>
            <person name="Alexander N.J."/>
            <person name="Busman M."/>
            <person name="Gutierrez S."/>
        </authorList>
    </citation>
    <scope>NUCLEOTIDE SEQUENCE [LARGE SCALE GENOMIC DNA]</scope>
    <source>
        <strain evidence="3 4">NRRL 20695</strain>
    </source>
</reference>
<feature type="compositionally biased region" description="Basic residues" evidence="1">
    <location>
        <begin position="62"/>
        <end position="76"/>
    </location>
</feature>
<keyword evidence="2" id="KW-1133">Transmembrane helix</keyword>
<protein>
    <submittedName>
        <fullName evidence="3">Uncharacterized protein</fullName>
    </submittedName>
</protein>
<keyword evidence="4" id="KW-1185">Reference proteome</keyword>
<accession>A0A395RMD7</accession>